<reference evidence="1 2" key="1">
    <citation type="journal article" date="2019" name="Commun. Biol.">
        <title>The bagworm genome reveals a unique fibroin gene that provides high tensile strength.</title>
        <authorList>
            <person name="Kono N."/>
            <person name="Nakamura H."/>
            <person name="Ohtoshi R."/>
            <person name="Tomita M."/>
            <person name="Numata K."/>
            <person name="Arakawa K."/>
        </authorList>
    </citation>
    <scope>NUCLEOTIDE SEQUENCE [LARGE SCALE GENOMIC DNA]</scope>
</reference>
<sequence>MKGLLSTRVRARICTHTRTPVEFKTEERRHSTSRWQKQRDAAEKDRWAHRLISRIDICPYRNHDEVNCYLTQMLSGHGCFRAYLHRFKHDDPPSVFVLPMSN</sequence>
<dbReference type="EMBL" id="BGZK01000280">
    <property type="protein sequence ID" value="GBP33900.1"/>
    <property type="molecule type" value="Genomic_DNA"/>
</dbReference>
<name>A0A4C1V5Y4_EUMVA</name>
<proteinExistence type="predicted"/>
<evidence type="ECO:0000313" key="2">
    <source>
        <dbReference type="Proteomes" id="UP000299102"/>
    </source>
</evidence>
<dbReference type="OrthoDB" id="6624721at2759"/>
<keyword evidence="2" id="KW-1185">Reference proteome</keyword>
<protein>
    <submittedName>
        <fullName evidence="1">Uncharacterized protein</fullName>
    </submittedName>
</protein>
<organism evidence="1 2">
    <name type="scientific">Eumeta variegata</name>
    <name type="common">Bagworm moth</name>
    <name type="synonym">Eumeta japonica</name>
    <dbReference type="NCBI Taxonomy" id="151549"/>
    <lineage>
        <taxon>Eukaryota</taxon>
        <taxon>Metazoa</taxon>
        <taxon>Ecdysozoa</taxon>
        <taxon>Arthropoda</taxon>
        <taxon>Hexapoda</taxon>
        <taxon>Insecta</taxon>
        <taxon>Pterygota</taxon>
        <taxon>Neoptera</taxon>
        <taxon>Endopterygota</taxon>
        <taxon>Lepidoptera</taxon>
        <taxon>Glossata</taxon>
        <taxon>Ditrysia</taxon>
        <taxon>Tineoidea</taxon>
        <taxon>Psychidae</taxon>
        <taxon>Oiketicinae</taxon>
        <taxon>Eumeta</taxon>
    </lineage>
</organism>
<comment type="caution">
    <text evidence="1">The sequence shown here is derived from an EMBL/GenBank/DDBJ whole genome shotgun (WGS) entry which is preliminary data.</text>
</comment>
<evidence type="ECO:0000313" key="1">
    <source>
        <dbReference type="EMBL" id="GBP33900.1"/>
    </source>
</evidence>
<dbReference type="Proteomes" id="UP000299102">
    <property type="component" value="Unassembled WGS sequence"/>
</dbReference>
<gene>
    <name evidence="1" type="ORF">EVAR_21011_1</name>
</gene>
<dbReference type="AlphaFoldDB" id="A0A4C1V5Y4"/>
<accession>A0A4C1V5Y4</accession>